<sequence>MEYNSLHARAKHDVHGVAPTPSSSDDVWQEWCPFPLASYFVAYTVGLVDENSPLGGVVVDVRWSARAVLGATRHQAPRFSREVFLRGSASRSQ</sequence>
<evidence type="ECO:0000313" key="2">
    <source>
        <dbReference type="EMBL" id="PVD39325.1"/>
    </source>
</evidence>
<evidence type="ECO:0000256" key="1">
    <source>
        <dbReference type="SAM" id="MobiDB-lite"/>
    </source>
</evidence>
<accession>A0A2T7Q0X2</accession>
<evidence type="ECO:0000313" key="3">
    <source>
        <dbReference type="Proteomes" id="UP000245119"/>
    </source>
</evidence>
<proteinExistence type="predicted"/>
<reference evidence="2 3" key="1">
    <citation type="submission" date="2018-04" db="EMBL/GenBank/DDBJ databases">
        <title>The genome of golden apple snail Pomacea canaliculata provides insight into stress tolerance and invasive adaptation.</title>
        <authorList>
            <person name="Liu C."/>
            <person name="Liu B."/>
            <person name="Ren Y."/>
            <person name="Zhang Y."/>
            <person name="Wang H."/>
            <person name="Li S."/>
            <person name="Jiang F."/>
            <person name="Yin L."/>
            <person name="Zhang G."/>
            <person name="Qian W."/>
            <person name="Fan W."/>
        </authorList>
    </citation>
    <scope>NUCLEOTIDE SEQUENCE [LARGE SCALE GENOMIC DNA]</scope>
    <source>
        <strain evidence="2">SZHN2017</strain>
        <tissue evidence="2">Muscle</tissue>
    </source>
</reference>
<dbReference type="EMBL" id="PZQS01000001">
    <property type="protein sequence ID" value="PVD39325.1"/>
    <property type="molecule type" value="Genomic_DNA"/>
</dbReference>
<protein>
    <submittedName>
        <fullName evidence="2">Uncharacterized protein</fullName>
    </submittedName>
</protein>
<feature type="region of interest" description="Disordered" evidence="1">
    <location>
        <begin position="1"/>
        <end position="23"/>
    </location>
</feature>
<dbReference type="Proteomes" id="UP000245119">
    <property type="component" value="Linkage Group LG1"/>
</dbReference>
<name>A0A2T7Q0X2_POMCA</name>
<keyword evidence="3" id="KW-1185">Reference proteome</keyword>
<dbReference type="AlphaFoldDB" id="A0A2T7Q0X2"/>
<comment type="caution">
    <text evidence="2">The sequence shown here is derived from an EMBL/GenBank/DDBJ whole genome shotgun (WGS) entry which is preliminary data.</text>
</comment>
<organism evidence="2 3">
    <name type="scientific">Pomacea canaliculata</name>
    <name type="common">Golden apple snail</name>
    <dbReference type="NCBI Taxonomy" id="400727"/>
    <lineage>
        <taxon>Eukaryota</taxon>
        <taxon>Metazoa</taxon>
        <taxon>Spiralia</taxon>
        <taxon>Lophotrochozoa</taxon>
        <taxon>Mollusca</taxon>
        <taxon>Gastropoda</taxon>
        <taxon>Caenogastropoda</taxon>
        <taxon>Architaenioglossa</taxon>
        <taxon>Ampullarioidea</taxon>
        <taxon>Ampullariidae</taxon>
        <taxon>Pomacea</taxon>
    </lineage>
</organism>
<gene>
    <name evidence="2" type="ORF">C0Q70_01955</name>
</gene>